<dbReference type="PANTHER" id="PTHR30383:SF5">
    <property type="entry name" value="SGNH HYDROLASE-TYPE ESTERASE DOMAIN-CONTAINING PROTEIN"/>
    <property type="match status" value="1"/>
</dbReference>
<evidence type="ECO:0000313" key="3">
    <source>
        <dbReference type="Proteomes" id="UP000266441"/>
    </source>
</evidence>
<dbReference type="Gene3D" id="3.40.50.1110">
    <property type="entry name" value="SGNH hydrolase"/>
    <property type="match status" value="1"/>
</dbReference>
<keyword evidence="3" id="KW-1185">Reference proteome</keyword>
<accession>A0A399CTT2</accession>
<proteinExistence type="predicted"/>
<protein>
    <submittedName>
        <fullName evidence="2">G-D-S-L family lipolytic protein</fullName>
    </submittedName>
</protein>
<dbReference type="Pfam" id="PF13472">
    <property type="entry name" value="Lipase_GDSL_2"/>
    <property type="match status" value="1"/>
</dbReference>
<dbReference type="PANTHER" id="PTHR30383">
    <property type="entry name" value="THIOESTERASE 1/PROTEASE 1/LYSOPHOSPHOLIPASE L1"/>
    <property type="match status" value="1"/>
</dbReference>
<dbReference type="CDD" id="cd01834">
    <property type="entry name" value="SGNH_hydrolase_like_2"/>
    <property type="match status" value="1"/>
</dbReference>
<comment type="caution">
    <text evidence="2">The sequence shown here is derived from an EMBL/GenBank/DDBJ whole genome shotgun (WGS) entry which is preliminary data.</text>
</comment>
<sequence length="307" mass="35493">MIRTVFLIIFITGIQSTIFSQTYNIPTDVKRIVFLGNSITYQGQYIEFIDAYFSIHYPDKHYEIINVGLPSETVSGLSEPNHAEGKFPRPDLHERLKRVMEKTQPDLVFACYGMNDGIYMPFSEKRFKKFKKGINWLHKELEKSGSEIIHITPAIYDERKGEAYANVLDIYSDWLISKRYTDGWNVIDIHWPMKKKLEEYRLIDPAFVFAKDGVHPNESGHFEMAKHILLYLGETALAKTTDIKGLLSAHQNGAEVLKLATKRQKITKDAWLTSIGHNRPNMKEGISLDEALQKWKETDNQIQILLQ</sequence>
<evidence type="ECO:0000259" key="1">
    <source>
        <dbReference type="Pfam" id="PF13472"/>
    </source>
</evidence>
<dbReference type="Proteomes" id="UP000266441">
    <property type="component" value="Unassembled WGS sequence"/>
</dbReference>
<dbReference type="InterPro" id="IPR013830">
    <property type="entry name" value="SGNH_hydro"/>
</dbReference>
<name>A0A399CTT2_9BACT</name>
<dbReference type="InterPro" id="IPR051532">
    <property type="entry name" value="Ester_Hydrolysis_Enzymes"/>
</dbReference>
<dbReference type="InterPro" id="IPR036514">
    <property type="entry name" value="SGNH_hydro_sf"/>
</dbReference>
<evidence type="ECO:0000313" key="2">
    <source>
        <dbReference type="EMBL" id="RIH62756.1"/>
    </source>
</evidence>
<gene>
    <name evidence="2" type="ORF">D1164_23270</name>
</gene>
<dbReference type="EMBL" id="QWET01000041">
    <property type="protein sequence ID" value="RIH62756.1"/>
    <property type="molecule type" value="Genomic_DNA"/>
</dbReference>
<dbReference type="SUPFAM" id="SSF52266">
    <property type="entry name" value="SGNH hydrolase"/>
    <property type="match status" value="1"/>
</dbReference>
<dbReference type="AlphaFoldDB" id="A0A399CTT2"/>
<dbReference type="RefSeq" id="WP_119352310.1">
    <property type="nucleotide sequence ID" value="NZ_QWET01000041.1"/>
</dbReference>
<organism evidence="2 3">
    <name type="scientific">Mariniphaga sediminis</name>
    <dbReference type="NCBI Taxonomy" id="1628158"/>
    <lineage>
        <taxon>Bacteria</taxon>
        <taxon>Pseudomonadati</taxon>
        <taxon>Bacteroidota</taxon>
        <taxon>Bacteroidia</taxon>
        <taxon>Marinilabiliales</taxon>
        <taxon>Prolixibacteraceae</taxon>
        <taxon>Mariniphaga</taxon>
    </lineage>
</organism>
<reference evidence="2 3" key="1">
    <citation type="journal article" date="2015" name="Int. J. Syst. Evol. Microbiol.">
        <title>Mariniphaga sediminis sp. nov., isolated from coastal sediment.</title>
        <authorList>
            <person name="Wang F.Q."/>
            <person name="Shen Q.Y."/>
            <person name="Chen G.J."/>
            <person name="Du Z.J."/>
        </authorList>
    </citation>
    <scope>NUCLEOTIDE SEQUENCE [LARGE SCALE GENOMIC DNA]</scope>
    <source>
        <strain evidence="2 3">SY21</strain>
    </source>
</reference>
<dbReference type="OrthoDB" id="9774205at2"/>
<feature type="domain" description="SGNH hydrolase-type esterase" evidence="1">
    <location>
        <begin position="34"/>
        <end position="221"/>
    </location>
</feature>
<dbReference type="GO" id="GO:0004622">
    <property type="term" value="F:phosphatidylcholine lysophospholipase activity"/>
    <property type="evidence" value="ECO:0007669"/>
    <property type="project" value="TreeGrafter"/>
</dbReference>